<dbReference type="InterPro" id="IPR027443">
    <property type="entry name" value="IPNS-like_sf"/>
</dbReference>
<dbReference type="STRING" id="576137.A0A1L7WSZ2"/>
<dbReference type="GO" id="GO:0044283">
    <property type="term" value="P:small molecule biosynthetic process"/>
    <property type="evidence" value="ECO:0007669"/>
    <property type="project" value="UniProtKB-ARBA"/>
</dbReference>
<organism evidence="7 8">
    <name type="scientific">Phialocephala subalpina</name>
    <dbReference type="NCBI Taxonomy" id="576137"/>
    <lineage>
        <taxon>Eukaryota</taxon>
        <taxon>Fungi</taxon>
        <taxon>Dikarya</taxon>
        <taxon>Ascomycota</taxon>
        <taxon>Pezizomycotina</taxon>
        <taxon>Leotiomycetes</taxon>
        <taxon>Helotiales</taxon>
        <taxon>Mollisiaceae</taxon>
        <taxon>Phialocephala</taxon>
        <taxon>Phialocephala fortinii species complex</taxon>
    </lineage>
</organism>
<dbReference type="PRINTS" id="PR00682">
    <property type="entry name" value="IPNSYNTHASE"/>
</dbReference>
<comment type="similarity">
    <text evidence="1 5">Belongs to the iron/ascorbate-dependent oxidoreductase family.</text>
</comment>
<evidence type="ECO:0000256" key="2">
    <source>
        <dbReference type="ARBA" id="ARBA00022723"/>
    </source>
</evidence>
<dbReference type="Proteomes" id="UP000184330">
    <property type="component" value="Unassembled WGS sequence"/>
</dbReference>
<proteinExistence type="inferred from homology"/>
<gene>
    <name evidence="7" type="ORF">PAC_05761</name>
</gene>
<keyword evidence="2 5" id="KW-0479">Metal-binding</keyword>
<dbReference type="Pfam" id="PF03171">
    <property type="entry name" value="2OG-FeII_Oxy"/>
    <property type="match status" value="1"/>
</dbReference>
<evidence type="ECO:0000259" key="6">
    <source>
        <dbReference type="PROSITE" id="PS51471"/>
    </source>
</evidence>
<protein>
    <submittedName>
        <fullName evidence="7">Related to gibberellin 20-oxidase</fullName>
    </submittedName>
</protein>
<dbReference type="AlphaFoldDB" id="A0A1L7WSZ2"/>
<dbReference type="Gene3D" id="2.60.120.330">
    <property type="entry name" value="B-lactam Antibiotic, Isopenicillin N Synthase, Chain"/>
    <property type="match status" value="1"/>
</dbReference>
<dbReference type="PROSITE" id="PS51471">
    <property type="entry name" value="FE2OG_OXY"/>
    <property type="match status" value="1"/>
</dbReference>
<feature type="domain" description="Fe2OG dioxygenase" evidence="6">
    <location>
        <begin position="162"/>
        <end position="299"/>
    </location>
</feature>
<dbReference type="OrthoDB" id="288590at2759"/>
<dbReference type="InterPro" id="IPR044861">
    <property type="entry name" value="IPNS-like_FE2OG_OXY"/>
</dbReference>
<dbReference type="InterPro" id="IPR005123">
    <property type="entry name" value="Oxoglu/Fe-dep_dioxygenase_dom"/>
</dbReference>
<dbReference type="PANTHER" id="PTHR10209:SF804">
    <property type="entry name" value="FE2OG DIOXYGENASE DOMAIN-CONTAINING PROTEIN"/>
    <property type="match status" value="1"/>
</dbReference>
<sequence length="338" mass="38124">MDSSCDTPDIPLIDFGPFLHGSARDRAQVASSIDAAFRCHGFIYLSNHGIEQGKLDECFEWSRRFFGLIEEEKKKMQSLHYRGYSGVGNEKVREHICMKEGFGCGNPEDVSQPNIWPPEELLPDFRAFMEDFFQCTILVHHLLDSLSLALDLSSTDSLSEKHIHSLFNFDLLHYPAVPTQLLHSGNIARIPPHSDFGTLTLLFQDNVGGLEIADLGSANTEKSAEFEKYGSFKLVKPVLGTAVVNIGYLLMRWSNGRWKNTIHRVVGPPMREASTNSDNPRTVEDTTPERYSVPFFAVPDPETVVEALPGCWNIDVPKKWKPMHAGNFLRRKRKGIYA</sequence>
<keyword evidence="4 5" id="KW-0408">Iron</keyword>
<dbReference type="EMBL" id="FJOG01000007">
    <property type="protein sequence ID" value="CZR55873.1"/>
    <property type="molecule type" value="Genomic_DNA"/>
</dbReference>
<evidence type="ECO:0000313" key="7">
    <source>
        <dbReference type="EMBL" id="CZR55873.1"/>
    </source>
</evidence>
<dbReference type="PANTHER" id="PTHR10209">
    <property type="entry name" value="OXIDOREDUCTASE, 2OG-FE II OXYGENASE FAMILY PROTEIN"/>
    <property type="match status" value="1"/>
</dbReference>
<dbReference type="Pfam" id="PF14226">
    <property type="entry name" value="DIOX_N"/>
    <property type="match status" value="1"/>
</dbReference>
<evidence type="ECO:0000256" key="3">
    <source>
        <dbReference type="ARBA" id="ARBA00023002"/>
    </source>
</evidence>
<keyword evidence="3 5" id="KW-0560">Oxidoreductase</keyword>
<evidence type="ECO:0000313" key="8">
    <source>
        <dbReference type="Proteomes" id="UP000184330"/>
    </source>
</evidence>
<dbReference type="GO" id="GO:0046872">
    <property type="term" value="F:metal ion binding"/>
    <property type="evidence" value="ECO:0007669"/>
    <property type="project" value="UniProtKB-KW"/>
</dbReference>
<dbReference type="SUPFAM" id="SSF51197">
    <property type="entry name" value="Clavaminate synthase-like"/>
    <property type="match status" value="1"/>
</dbReference>
<reference evidence="7 8" key="1">
    <citation type="submission" date="2016-03" db="EMBL/GenBank/DDBJ databases">
        <authorList>
            <person name="Ploux O."/>
        </authorList>
    </citation>
    <scope>NUCLEOTIDE SEQUENCE [LARGE SCALE GENOMIC DNA]</scope>
    <source>
        <strain evidence="7 8">UAMH 11012</strain>
    </source>
</reference>
<dbReference type="InterPro" id="IPR026992">
    <property type="entry name" value="DIOX_N"/>
</dbReference>
<evidence type="ECO:0000256" key="1">
    <source>
        <dbReference type="ARBA" id="ARBA00008056"/>
    </source>
</evidence>
<evidence type="ECO:0000256" key="4">
    <source>
        <dbReference type="ARBA" id="ARBA00023004"/>
    </source>
</evidence>
<dbReference type="GO" id="GO:0016491">
    <property type="term" value="F:oxidoreductase activity"/>
    <property type="evidence" value="ECO:0007669"/>
    <property type="project" value="UniProtKB-KW"/>
</dbReference>
<keyword evidence="8" id="KW-1185">Reference proteome</keyword>
<name>A0A1L7WSZ2_9HELO</name>
<accession>A0A1L7WSZ2</accession>
<evidence type="ECO:0000256" key="5">
    <source>
        <dbReference type="RuleBase" id="RU003682"/>
    </source>
</evidence>